<dbReference type="Gene3D" id="3.30.300.160">
    <property type="entry name" value="Type II secretion system, protein E, N-terminal domain"/>
    <property type="match status" value="1"/>
</dbReference>
<evidence type="ECO:0000256" key="4">
    <source>
        <dbReference type="ARBA" id="ARBA00022741"/>
    </source>
</evidence>
<dbReference type="AlphaFoldDB" id="E7RYM2"/>
<evidence type="ECO:0000256" key="1">
    <source>
        <dbReference type="ARBA" id="ARBA00004496"/>
    </source>
</evidence>
<dbReference type="GO" id="GO:0009297">
    <property type="term" value="P:pilus assembly"/>
    <property type="evidence" value="ECO:0007669"/>
    <property type="project" value="InterPro"/>
</dbReference>
<keyword evidence="3" id="KW-0963">Cytoplasm</keyword>
<dbReference type="Proteomes" id="UP000011021">
    <property type="component" value="Unassembled WGS sequence"/>
</dbReference>
<dbReference type="Pfam" id="PF00437">
    <property type="entry name" value="T2SSE"/>
    <property type="match status" value="1"/>
</dbReference>
<evidence type="ECO:0000256" key="5">
    <source>
        <dbReference type="ARBA" id="ARBA00022840"/>
    </source>
</evidence>
<dbReference type="RefSeq" id="WP_005674124.1">
    <property type="nucleotide sequence ID" value="NZ_CP146288.1"/>
</dbReference>
<dbReference type="InterPro" id="IPR013374">
    <property type="entry name" value="ATPase_typ4_pilus-assembl_PilB"/>
</dbReference>
<name>E7RYM2_9BURK</name>
<dbReference type="Gene3D" id="3.30.450.90">
    <property type="match status" value="1"/>
</dbReference>
<dbReference type="CDD" id="cd01129">
    <property type="entry name" value="PulE-GspE-like"/>
    <property type="match status" value="1"/>
</dbReference>
<dbReference type="PANTHER" id="PTHR30258:SF1">
    <property type="entry name" value="PROTEIN TRANSPORT PROTEIN HOFB HOMOLOG"/>
    <property type="match status" value="1"/>
</dbReference>
<dbReference type="SUPFAM" id="SSF52540">
    <property type="entry name" value="P-loop containing nucleoside triphosphate hydrolases"/>
    <property type="match status" value="1"/>
</dbReference>
<dbReference type="eggNOG" id="COG2804">
    <property type="taxonomic scope" value="Bacteria"/>
</dbReference>
<accession>E7RYM2</accession>
<sequence>MDPSRLFLIHEGRLPVSANLPPQAKNERADKADAVQLPGIARVLIQHQLLSPEQAREAHAKAQAAENGNFLDELVINSKVLNPLRLATFLAETFGMPLMDLASLDFSTLPLDQIDRKLLAETRVIPLIKRGNRLAVLLSDPTDNQAIERVKFQQQAIIDPIVVEHSKLVKLIQNLDQSTADKLADLIGDVEEEESAVADGAVALEDNADVDDAPIVRFLQKVLMDAIQGGASDIHFEPYEKFYRIRFRVDGELREITQPPLVIKDKLASRIKVISRLDISEKRVPQDGRMKLVISNNRAIDFRVSTLPTLFGEKIVMRILDPSSAKLGIDALGYDPEQKKALTEAIARPYGMVLVTGPTGSGKTVSLYTCLNILNQPGVNIATAEDPAEINLPGINQVNVNDKAGLTFAAALKSFLRQDPDIIMVGEIRDLETADIAIKAAQTGHMVMSTLHTNDAPTTLTRLMNMGVAPFNIASSVILITAQRLARRLCTQCKQPVDLDDDALLAAGFTEDDLDGSWRPYKAVGCERCNGSGYKGRVGIYQVMPISEEIQRIILNSGNAMEIAAQAKREGVNDLRTSGLIKVKQGLTTIEEVLGVTNE</sequence>
<keyword evidence="8" id="KW-1185">Reference proteome</keyword>
<dbReference type="InterPro" id="IPR003593">
    <property type="entry name" value="AAA+_ATPase"/>
</dbReference>
<dbReference type="InterPro" id="IPR001482">
    <property type="entry name" value="T2SS/T4SS_dom"/>
</dbReference>
<comment type="similarity">
    <text evidence="2">Belongs to the GSP E family.</text>
</comment>
<dbReference type="GO" id="GO:0005524">
    <property type="term" value="F:ATP binding"/>
    <property type="evidence" value="ECO:0007669"/>
    <property type="project" value="UniProtKB-KW"/>
</dbReference>
<keyword evidence="4" id="KW-0547">Nucleotide-binding</keyword>
<evidence type="ECO:0000256" key="3">
    <source>
        <dbReference type="ARBA" id="ARBA00022490"/>
    </source>
</evidence>
<feature type="domain" description="Bacterial type II secretion system protein E" evidence="6">
    <location>
        <begin position="416"/>
        <end position="430"/>
    </location>
</feature>
<dbReference type="Gene3D" id="3.40.50.300">
    <property type="entry name" value="P-loop containing nucleotide triphosphate hydrolases"/>
    <property type="match status" value="1"/>
</dbReference>
<dbReference type="STRING" id="887898.HMPREF0551_1786"/>
<evidence type="ECO:0000313" key="7">
    <source>
        <dbReference type="EMBL" id="EFV94530.1"/>
    </source>
</evidence>
<dbReference type="GO" id="GO:0005737">
    <property type="term" value="C:cytoplasm"/>
    <property type="evidence" value="ECO:0007669"/>
    <property type="project" value="UniProtKB-SubCell"/>
</dbReference>
<dbReference type="PROSITE" id="PS00662">
    <property type="entry name" value="T2SP_E"/>
    <property type="match status" value="1"/>
</dbReference>
<dbReference type="PANTHER" id="PTHR30258">
    <property type="entry name" value="TYPE II SECRETION SYSTEM PROTEIN GSPE-RELATED"/>
    <property type="match status" value="1"/>
</dbReference>
<dbReference type="SUPFAM" id="SSF160246">
    <property type="entry name" value="EspE N-terminal domain-like"/>
    <property type="match status" value="1"/>
</dbReference>
<evidence type="ECO:0000313" key="8">
    <source>
        <dbReference type="Proteomes" id="UP000011021"/>
    </source>
</evidence>
<evidence type="ECO:0000256" key="2">
    <source>
        <dbReference type="ARBA" id="ARBA00006611"/>
    </source>
</evidence>
<dbReference type="EMBL" id="AEQP01000017">
    <property type="protein sequence ID" value="EFV94530.1"/>
    <property type="molecule type" value="Genomic_DNA"/>
</dbReference>
<dbReference type="FunFam" id="3.30.450.90:FF:000001">
    <property type="entry name" value="Type II secretion system ATPase GspE"/>
    <property type="match status" value="1"/>
</dbReference>
<dbReference type="HOGENOM" id="CLU_013446_10_1_4"/>
<comment type="subcellular location">
    <subcellularLocation>
        <location evidence="1">Cytoplasm</location>
    </subcellularLocation>
</comment>
<dbReference type="InterPro" id="IPR037257">
    <property type="entry name" value="T2SS_E_N_sf"/>
</dbReference>
<dbReference type="InterPro" id="IPR027417">
    <property type="entry name" value="P-loop_NTPase"/>
</dbReference>
<organism evidence="7 8">
    <name type="scientific">Lautropia mirabilis ATCC 51599</name>
    <dbReference type="NCBI Taxonomy" id="887898"/>
    <lineage>
        <taxon>Bacteria</taxon>
        <taxon>Pseudomonadati</taxon>
        <taxon>Pseudomonadota</taxon>
        <taxon>Betaproteobacteria</taxon>
        <taxon>Burkholderiales</taxon>
        <taxon>Burkholderiaceae</taxon>
        <taxon>Lautropia</taxon>
    </lineage>
</organism>
<comment type="caution">
    <text evidence="7">The sequence shown here is derived from an EMBL/GenBank/DDBJ whole genome shotgun (WGS) entry which is preliminary data.</text>
</comment>
<keyword evidence="5" id="KW-0067">ATP-binding</keyword>
<evidence type="ECO:0000259" key="6">
    <source>
        <dbReference type="PROSITE" id="PS00662"/>
    </source>
</evidence>
<gene>
    <name evidence="7" type="primary">pilB</name>
    <name evidence="7" type="ORF">HMPREF0551_1786</name>
</gene>
<dbReference type="GO" id="GO:0005886">
    <property type="term" value="C:plasma membrane"/>
    <property type="evidence" value="ECO:0007669"/>
    <property type="project" value="TreeGrafter"/>
</dbReference>
<dbReference type="FunFam" id="3.40.50.300:FF:000398">
    <property type="entry name" value="Type IV pilus assembly ATPase PilB"/>
    <property type="match status" value="1"/>
</dbReference>
<dbReference type="NCBIfam" id="TIGR02538">
    <property type="entry name" value="type_IV_pilB"/>
    <property type="match status" value="1"/>
</dbReference>
<dbReference type="SMART" id="SM00382">
    <property type="entry name" value="AAA"/>
    <property type="match status" value="1"/>
</dbReference>
<dbReference type="GO" id="GO:0016887">
    <property type="term" value="F:ATP hydrolysis activity"/>
    <property type="evidence" value="ECO:0007669"/>
    <property type="project" value="InterPro"/>
</dbReference>
<dbReference type="Pfam" id="PF05157">
    <property type="entry name" value="MshEN"/>
    <property type="match status" value="1"/>
</dbReference>
<reference evidence="7 8" key="1">
    <citation type="submission" date="2010-12" db="EMBL/GenBank/DDBJ databases">
        <authorList>
            <person name="Muzny D."/>
            <person name="Qin X."/>
            <person name="Deng J."/>
            <person name="Jiang H."/>
            <person name="Liu Y."/>
            <person name="Qu J."/>
            <person name="Song X.-Z."/>
            <person name="Zhang L."/>
            <person name="Thornton R."/>
            <person name="Coyle M."/>
            <person name="Francisco L."/>
            <person name="Jackson L."/>
            <person name="Javaid M."/>
            <person name="Korchina V."/>
            <person name="Kovar C."/>
            <person name="Mata R."/>
            <person name="Mathew T."/>
            <person name="Ngo R."/>
            <person name="Nguyen L."/>
            <person name="Nguyen N."/>
            <person name="Okwuonu G."/>
            <person name="Ongeri F."/>
            <person name="Pham C."/>
            <person name="Simmons D."/>
            <person name="Wilczek-Boney K."/>
            <person name="Hale W."/>
            <person name="Jakkamsetti A."/>
            <person name="Pham P."/>
            <person name="Ruth R."/>
            <person name="San Lucas F."/>
            <person name="Warren J."/>
            <person name="Zhang J."/>
            <person name="Zhao Z."/>
            <person name="Zhou C."/>
            <person name="Zhu D."/>
            <person name="Lee S."/>
            <person name="Bess C."/>
            <person name="Blankenburg K."/>
            <person name="Forbes L."/>
            <person name="Fu Q."/>
            <person name="Gubbala S."/>
            <person name="Hirani K."/>
            <person name="Jayaseelan J.C."/>
            <person name="Lara F."/>
            <person name="Munidasa M."/>
            <person name="Palculict T."/>
            <person name="Patil S."/>
            <person name="Pu L.-L."/>
            <person name="Saada N."/>
            <person name="Tang L."/>
            <person name="Weissenberger G."/>
            <person name="Zhu Y."/>
            <person name="Hemphill L."/>
            <person name="Shang Y."/>
            <person name="Youmans B."/>
            <person name="Ayvaz T."/>
            <person name="Ross M."/>
            <person name="Santibanez J."/>
            <person name="Aqrawi P."/>
            <person name="Gross S."/>
            <person name="Joshi V."/>
            <person name="Fowler G."/>
            <person name="Nazareth L."/>
            <person name="Reid J."/>
            <person name="Worley K."/>
            <person name="Petrosino J."/>
            <person name="Highlander S."/>
            <person name="Gibbs R."/>
        </authorList>
    </citation>
    <scope>NUCLEOTIDE SEQUENCE [LARGE SCALE GENOMIC DNA]</scope>
    <source>
        <strain evidence="7 8">ATCC 51599</strain>
    </source>
</reference>
<dbReference type="InterPro" id="IPR007831">
    <property type="entry name" value="T2SS_GspE_N"/>
</dbReference>
<proteinExistence type="inferred from homology"/>
<protein>
    <submittedName>
        <fullName evidence="7">Type IV-A pilus assembly ATPase PilB</fullName>
    </submittedName>
</protein>